<feature type="region of interest" description="Disordered" evidence="1">
    <location>
        <begin position="86"/>
        <end position="169"/>
    </location>
</feature>
<proteinExistence type="predicted"/>
<dbReference type="InterPro" id="IPR039291">
    <property type="entry name" value="At5g17165-like"/>
</dbReference>
<feature type="compositionally biased region" description="Low complexity" evidence="1">
    <location>
        <begin position="128"/>
        <end position="139"/>
    </location>
</feature>
<protein>
    <submittedName>
        <fullName evidence="3">Uncharacterized protein</fullName>
    </submittedName>
</protein>
<dbReference type="Pfam" id="PF22272">
    <property type="entry name" value="LEA_3b"/>
    <property type="match status" value="1"/>
</dbReference>
<reference evidence="3" key="1">
    <citation type="submission" date="2021-01" db="EMBL/GenBank/DDBJ databases">
        <authorList>
            <person name="Lovell J.T."/>
            <person name="Bentley N."/>
            <person name="Bhattarai G."/>
            <person name="Jenkins J.W."/>
            <person name="Sreedasyam A."/>
            <person name="Alarcon Y."/>
            <person name="Bock C."/>
            <person name="Boston L."/>
            <person name="Carlson J."/>
            <person name="Cervantes K."/>
            <person name="Clermont K."/>
            <person name="Krom N."/>
            <person name="Kubenka K."/>
            <person name="Mamidi S."/>
            <person name="Mattison C."/>
            <person name="Monteros M."/>
            <person name="Pisani C."/>
            <person name="Plott C."/>
            <person name="Rajasekar S."/>
            <person name="Rhein H.S."/>
            <person name="Rohla C."/>
            <person name="Song M."/>
            <person name="Hilaire R.S."/>
            <person name="Shu S."/>
            <person name="Wells L."/>
            <person name="Wang X."/>
            <person name="Webber J."/>
            <person name="Heerema R.J."/>
            <person name="Klein P."/>
            <person name="Conner P."/>
            <person name="Grauke L."/>
            <person name="Grimwood J."/>
            <person name="Schmutz J."/>
            <person name="Randall J.J."/>
        </authorList>
    </citation>
    <scope>NUCLEOTIDE SEQUENCE</scope>
    <source>
        <tissue evidence="3">Leaf</tissue>
    </source>
</reference>
<dbReference type="AlphaFoldDB" id="A0A922JNL3"/>
<name>A0A922JNL3_CARIL</name>
<feature type="transmembrane region" description="Helical" evidence="2">
    <location>
        <begin position="15"/>
        <end position="37"/>
    </location>
</feature>
<feature type="compositionally biased region" description="Basic and acidic residues" evidence="1">
    <location>
        <begin position="149"/>
        <end position="169"/>
    </location>
</feature>
<evidence type="ECO:0000256" key="2">
    <source>
        <dbReference type="SAM" id="Phobius"/>
    </source>
</evidence>
<dbReference type="EMBL" id="CM031829">
    <property type="protein sequence ID" value="KAG6715011.1"/>
    <property type="molecule type" value="Genomic_DNA"/>
</dbReference>
<keyword evidence="2" id="KW-0472">Membrane</keyword>
<evidence type="ECO:0000313" key="4">
    <source>
        <dbReference type="Proteomes" id="UP000811246"/>
    </source>
</evidence>
<keyword evidence="2" id="KW-1133">Transmembrane helix</keyword>
<dbReference type="PANTHER" id="PTHR35122:SF2">
    <property type="entry name" value="OS04G0598000 PROTEIN"/>
    <property type="match status" value="1"/>
</dbReference>
<keyword evidence="2" id="KW-0812">Transmembrane</keyword>
<accession>A0A922JNL3</accession>
<dbReference type="Proteomes" id="UP000811246">
    <property type="component" value="Chromosome 5"/>
</dbReference>
<evidence type="ECO:0000256" key="1">
    <source>
        <dbReference type="SAM" id="MobiDB-lite"/>
    </source>
</evidence>
<evidence type="ECO:0000313" key="3">
    <source>
        <dbReference type="EMBL" id="KAG6715011.1"/>
    </source>
</evidence>
<comment type="caution">
    <text evidence="3">The sequence shown here is derived from an EMBL/GenBank/DDBJ whole genome shotgun (WGS) entry which is preliminary data.</text>
</comment>
<gene>
    <name evidence="3" type="ORF">I3842_05G229100</name>
</gene>
<dbReference type="PANTHER" id="PTHR35122">
    <property type="entry name" value="OSJNBA0093F12.14 PROTEIN"/>
    <property type="match status" value="1"/>
</dbReference>
<sequence length="169" mass="18273">MDVPFHFLTDKVNPFLSLTHSTLASALSTVFCLVRCIHCMAANSKSRGVALNLGKRVVNQIWTSNSRDPSLPSALTLRRAAHASVYDKNEEDHTPSIVPDNVIPPQSETYWAPHPQTGVFGPPAEQNSAAASESGSPSPTVDGGEGSVLEEKAWFRHSSVEDSEKPHTL</sequence>
<organism evidence="3 4">
    <name type="scientific">Carya illinoinensis</name>
    <name type="common">Pecan</name>
    <dbReference type="NCBI Taxonomy" id="32201"/>
    <lineage>
        <taxon>Eukaryota</taxon>
        <taxon>Viridiplantae</taxon>
        <taxon>Streptophyta</taxon>
        <taxon>Embryophyta</taxon>
        <taxon>Tracheophyta</taxon>
        <taxon>Spermatophyta</taxon>
        <taxon>Magnoliopsida</taxon>
        <taxon>eudicotyledons</taxon>
        <taxon>Gunneridae</taxon>
        <taxon>Pentapetalae</taxon>
        <taxon>rosids</taxon>
        <taxon>fabids</taxon>
        <taxon>Fagales</taxon>
        <taxon>Juglandaceae</taxon>
        <taxon>Carya</taxon>
    </lineage>
</organism>